<protein>
    <submittedName>
        <fullName evidence="2">PF07386 family protein</fullName>
    </submittedName>
</protein>
<keyword evidence="3" id="KW-1185">Reference proteome</keyword>
<organism evidence="2 3">
    <name type="scientific">Leptospira fainei serovar Hurstbridge str. BUT 6</name>
    <dbReference type="NCBI Taxonomy" id="1193011"/>
    <lineage>
        <taxon>Bacteria</taxon>
        <taxon>Pseudomonadati</taxon>
        <taxon>Spirochaetota</taxon>
        <taxon>Spirochaetia</taxon>
        <taxon>Leptospirales</taxon>
        <taxon>Leptospiraceae</taxon>
        <taxon>Leptospira</taxon>
    </lineage>
</organism>
<keyword evidence="1" id="KW-0732">Signal</keyword>
<evidence type="ECO:0000313" key="2">
    <source>
        <dbReference type="EMBL" id="EPG74354.1"/>
    </source>
</evidence>
<accession>S3V157</accession>
<comment type="caution">
    <text evidence="2">The sequence shown here is derived from an EMBL/GenBank/DDBJ whole genome shotgun (WGS) entry which is preliminary data.</text>
</comment>
<evidence type="ECO:0000313" key="3">
    <source>
        <dbReference type="Proteomes" id="UP000014540"/>
    </source>
</evidence>
<dbReference type="EMBL" id="AKWZ02000010">
    <property type="protein sequence ID" value="EPG74354.1"/>
    <property type="molecule type" value="Genomic_DNA"/>
</dbReference>
<dbReference type="AlphaFoldDB" id="S3V157"/>
<evidence type="ECO:0000256" key="1">
    <source>
        <dbReference type="SAM" id="SignalP"/>
    </source>
</evidence>
<dbReference type="PANTHER" id="PTHR34801">
    <property type="entry name" value="EXPRESSED PROTEIN"/>
    <property type="match status" value="1"/>
</dbReference>
<dbReference type="PANTHER" id="PTHR34801:SF6">
    <property type="entry name" value="SLL1620 PROTEIN"/>
    <property type="match status" value="1"/>
</dbReference>
<feature type="chain" id="PRO_5004524352" evidence="1">
    <location>
        <begin position="21"/>
        <end position="150"/>
    </location>
</feature>
<dbReference type="RefSeq" id="WP_016550809.1">
    <property type="nucleotide sequence ID" value="NZ_AKWZ02000010.1"/>
</dbReference>
<gene>
    <name evidence="2" type="ORF">LEP1GSC058_2396</name>
</gene>
<feature type="signal peptide" evidence="1">
    <location>
        <begin position="1"/>
        <end position="20"/>
    </location>
</feature>
<proteinExistence type="predicted"/>
<dbReference type="OrthoDB" id="9793534at2"/>
<dbReference type="PROSITE" id="PS51257">
    <property type="entry name" value="PROKAR_LIPOPROTEIN"/>
    <property type="match status" value="1"/>
</dbReference>
<dbReference type="STRING" id="1193011.LEP1GSC058_2396"/>
<reference evidence="2" key="1">
    <citation type="submission" date="2013-04" db="EMBL/GenBank/DDBJ databases">
        <authorList>
            <person name="Harkins D.M."/>
            <person name="Durkin A.S."/>
            <person name="Selengut J.D."/>
            <person name="Sanka R."/>
            <person name="DePew J."/>
            <person name="Purushe J."/>
            <person name="Ahmed A."/>
            <person name="van der Linden H."/>
            <person name="Goris M.G.A."/>
            <person name="Hartskeerl R.A."/>
            <person name="Vinetz J.M."/>
            <person name="Sutton G.G."/>
            <person name="Nelson W.C."/>
            <person name="Fouts D.E."/>
        </authorList>
    </citation>
    <scope>NUCLEOTIDE SEQUENCE [LARGE SCALE GENOMIC DNA]</scope>
    <source>
        <strain evidence="2">BUT 6</strain>
    </source>
</reference>
<dbReference type="PIRSF" id="PIRSF026426">
    <property type="entry name" value="DUF1499"/>
    <property type="match status" value="1"/>
</dbReference>
<dbReference type="Proteomes" id="UP000014540">
    <property type="component" value="Unassembled WGS sequence"/>
</dbReference>
<sequence>MTRFISAIFIGSCLSIFALSCSGTRPTNIGVKDGRLAACPNSPNCVSSQIPPTDEKHSIAPLVYQSKPEDAKKKLVEVIRSLPRTEIVTEKNDYVYAEFTSFTMRYVDDVEFFFAPDQKTVHVRSASRLGYSDMGVNRKRIETIRELFAK</sequence>
<dbReference type="InterPro" id="IPR010865">
    <property type="entry name" value="DUF1499"/>
</dbReference>
<dbReference type="Pfam" id="PF07386">
    <property type="entry name" value="DUF1499"/>
    <property type="match status" value="1"/>
</dbReference>
<name>S3V157_9LEPT</name>